<evidence type="ECO:0000313" key="2">
    <source>
        <dbReference type="Proteomes" id="UP000327013"/>
    </source>
</evidence>
<name>A0A5N6R5B9_9ROSI</name>
<protein>
    <submittedName>
        <fullName evidence="1">Uncharacterized protein</fullName>
    </submittedName>
</protein>
<dbReference type="Proteomes" id="UP000327013">
    <property type="component" value="Chromosome 5"/>
</dbReference>
<sequence length="71" mass="8086">MKFSPSKASEPARFLSGKTKLWVLLSAMANWERERGLIVDEEATDEKGGKVLRERDGGLDAFIDDRRVELY</sequence>
<reference evidence="1 2" key="1">
    <citation type="submission" date="2019-06" db="EMBL/GenBank/DDBJ databases">
        <title>A chromosomal-level reference genome of Carpinus fangiana (Coryloideae, Betulaceae).</title>
        <authorList>
            <person name="Yang X."/>
            <person name="Wang Z."/>
            <person name="Zhang L."/>
            <person name="Hao G."/>
            <person name="Liu J."/>
            <person name="Yang Y."/>
        </authorList>
    </citation>
    <scope>NUCLEOTIDE SEQUENCE [LARGE SCALE GENOMIC DNA]</scope>
    <source>
        <strain evidence="1">Cfa_2016G</strain>
        <tissue evidence="1">Leaf</tissue>
    </source>
</reference>
<accession>A0A5N6R5B9</accession>
<dbReference type="AlphaFoldDB" id="A0A5N6R5B9"/>
<evidence type="ECO:0000313" key="1">
    <source>
        <dbReference type="EMBL" id="KAE8055054.1"/>
    </source>
</evidence>
<gene>
    <name evidence="1" type="ORF">FH972_011923</name>
</gene>
<keyword evidence="2" id="KW-1185">Reference proteome</keyword>
<dbReference type="EMBL" id="CM017325">
    <property type="protein sequence ID" value="KAE8055054.1"/>
    <property type="molecule type" value="Genomic_DNA"/>
</dbReference>
<proteinExistence type="predicted"/>
<organism evidence="1 2">
    <name type="scientific">Carpinus fangiana</name>
    <dbReference type="NCBI Taxonomy" id="176857"/>
    <lineage>
        <taxon>Eukaryota</taxon>
        <taxon>Viridiplantae</taxon>
        <taxon>Streptophyta</taxon>
        <taxon>Embryophyta</taxon>
        <taxon>Tracheophyta</taxon>
        <taxon>Spermatophyta</taxon>
        <taxon>Magnoliopsida</taxon>
        <taxon>eudicotyledons</taxon>
        <taxon>Gunneridae</taxon>
        <taxon>Pentapetalae</taxon>
        <taxon>rosids</taxon>
        <taxon>fabids</taxon>
        <taxon>Fagales</taxon>
        <taxon>Betulaceae</taxon>
        <taxon>Carpinus</taxon>
    </lineage>
</organism>